<evidence type="ECO:0000256" key="11">
    <source>
        <dbReference type="ARBA" id="ARBA00034617"/>
    </source>
</evidence>
<dbReference type="GO" id="GO:0005524">
    <property type="term" value="F:ATP binding"/>
    <property type="evidence" value="ECO:0007669"/>
    <property type="project" value="UniProtKB-UniRule"/>
</dbReference>
<comment type="catalytic activity">
    <reaction evidence="14">
        <text>ATP + H2O = ADP + phosphate + H(+)</text>
        <dbReference type="Rhea" id="RHEA:13065"/>
        <dbReference type="ChEBI" id="CHEBI:15377"/>
        <dbReference type="ChEBI" id="CHEBI:15378"/>
        <dbReference type="ChEBI" id="CHEBI:30616"/>
        <dbReference type="ChEBI" id="CHEBI:43474"/>
        <dbReference type="ChEBI" id="CHEBI:456216"/>
        <dbReference type="EC" id="5.6.2.4"/>
    </reaction>
</comment>
<dbReference type="Proteomes" id="UP000552700">
    <property type="component" value="Unassembled WGS sequence"/>
</dbReference>
<keyword evidence="20" id="KW-1185">Reference proteome</keyword>
<evidence type="ECO:0000256" key="16">
    <source>
        <dbReference type="SAM" id="MobiDB-lite"/>
    </source>
</evidence>
<feature type="domain" description="UvrD-like helicase ATP-binding" evidence="17">
    <location>
        <begin position="1"/>
        <end position="413"/>
    </location>
</feature>
<evidence type="ECO:0000256" key="14">
    <source>
        <dbReference type="ARBA" id="ARBA00048988"/>
    </source>
</evidence>
<dbReference type="InterPro" id="IPR038726">
    <property type="entry name" value="PDDEXK_AddAB-type"/>
</dbReference>
<keyword evidence="5 15" id="KW-0347">Helicase</keyword>
<evidence type="ECO:0000256" key="15">
    <source>
        <dbReference type="PROSITE-ProRule" id="PRU00560"/>
    </source>
</evidence>
<proteinExistence type="predicted"/>
<dbReference type="GO" id="GO:0003677">
    <property type="term" value="F:DNA binding"/>
    <property type="evidence" value="ECO:0007669"/>
    <property type="project" value="UniProtKB-KW"/>
</dbReference>
<keyword evidence="8" id="KW-0238">DNA-binding</keyword>
<dbReference type="GO" id="GO:0043138">
    <property type="term" value="F:3'-5' DNA helicase activity"/>
    <property type="evidence" value="ECO:0007669"/>
    <property type="project" value="UniProtKB-EC"/>
</dbReference>
<dbReference type="EMBL" id="JACIJP010000001">
    <property type="protein sequence ID" value="MBB6122931.1"/>
    <property type="molecule type" value="Genomic_DNA"/>
</dbReference>
<evidence type="ECO:0000256" key="5">
    <source>
        <dbReference type="ARBA" id="ARBA00022806"/>
    </source>
</evidence>
<dbReference type="RefSeq" id="WP_184077447.1">
    <property type="nucleotide sequence ID" value="NZ_JACIJP010000001.1"/>
</dbReference>
<dbReference type="PANTHER" id="PTHR11070:SF2">
    <property type="entry name" value="ATP-DEPENDENT DNA HELICASE SRS2"/>
    <property type="match status" value="1"/>
</dbReference>
<name>A0A841J3V2_9SPHN</name>
<evidence type="ECO:0000256" key="2">
    <source>
        <dbReference type="ARBA" id="ARBA00022741"/>
    </source>
</evidence>
<dbReference type="SUPFAM" id="SSF52980">
    <property type="entry name" value="Restriction endonuclease-like"/>
    <property type="match status" value="1"/>
</dbReference>
<keyword evidence="7 15" id="KW-0067">ATP-binding</keyword>
<dbReference type="InterPro" id="IPR011335">
    <property type="entry name" value="Restrct_endonuc-II-like"/>
</dbReference>
<evidence type="ECO:0000256" key="6">
    <source>
        <dbReference type="ARBA" id="ARBA00022839"/>
    </source>
</evidence>
<keyword evidence="2 15" id="KW-0547">Nucleotide-binding</keyword>
<gene>
    <name evidence="19" type="ORF">FHS92_000638</name>
</gene>
<dbReference type="InterPro" id="IPR027417">
    <property type="entry name" value="P-loop_NTPase"/>
</dbReference>
<evidence type="ECO:0000256" key="9">
    <source>
        <dbReference type="ARBA" id="ARBA00023204"/>
    </source>
</evidence>
<evidence type="ECO:0000256" key="4">
    <source>
        <dbReference type="ARBA" id="ARBA00022801"/>
    </source>
</evidence>
<dbReference type="GO" id="GO:0000725">
    <property type="term" value="P:recombinational repair"/>
    <property type="evidence" value="ECO:0007669"/>
    <property type="project" value="TreeGrafter"/>
</dbReference>
<accession>A0A841J3V2</accession>
<dbReference type="InterPro" id="IPR014016">
    <property type="entry name" value="UvrD-like_ATP-bd"/>
</dbReference>
<keyword evidence="1" id="KW-0540">Nuclease</keyword>
<dbReference type="Pfam" id="PF12705">
    <property type="entry name" value="PDDEXK_1"/>
    <property type="match status" value="1"/>
</dbReference>
<feature type="region of interest" description="Disordered" evidence="16">
    <location>
        <begin position="853"/>
        <end position="872"/>
    </location>
</feature>
<keyword evidence="3" id="KW-0227">DNA damage</keyword>
<evidence type="ECO:0000256" key="7">
    <source>
        <dbReference type="ARBA" id="ARBA00022840"/>
    </source>
</evidence>
<reference evidence="19 20" key="1">
    <citation type="submission" date="2020-08" db="EMBL/GenBank/DDBJ databases">
        <title>Genomic Encyclopedia of Type Strains, Phase IV (KMG-IV): sequencing the most valuable type-strain genomes for metagenomic binning, comparative biology and taxonomic classification.</title>
        <authorList>
            <person name="Goeker M."/>
        </authorList>
    </citation>
    <scope>NUCLEOTIDE SEQUENCE [LARGE SCALE GENOMIC DNA]</scope>
    <source>
        <strain evidence="19 20">DSM 102255</strain>
    </source>
</reference>
<comment type="catalytic activity">
    <reaction evidence="11">
        <text>Couples ATP hydrolysis with the unwinding of duplex DNA by translocating in the 3'-5' direction.</text>
        <dbReference type="EC" id="5.6.2.4"/>
    </reaction>
</comment>
<dbReference type="PROSITE" id="PS51198">
    <property type="entry name" value="UVRD_HELICASE_ATP_BIND"/>
    <property type="match status" value="1"/>
</dbReference>
<dbReference type="SUPFAM" id="SSF52540">
    <property type="entry name" value="P-loop containing nucleoside triphosphate hydrolases"/>
    <property type="match status" value="1"/>
</dbReference>
<keyword evidence="6 19" id="KW-0269">Exonuclease</keyword>
<dbReference type="InterPro" id="IPR000212">
    <property type="entry name" value="DNA_helicase_UvrD/REP"/>
</dbReference>
<evidence type="ECO:0000256" key="13">
    <source>
        <dbReference type="ARBA" id="ARBA00034923"/>
    </source>
</evidence>
<evidence type="ECO:0000313" key="20">
    <source>
        <dbReference type="Proteomes" id="UP000552700"/>
    </source>
</evidence>
<feature type="binding site" evidence="15">
    <location>
        <begin position="11"/>
        <end position="18"/>
    </location>
    <ligand>
        <name>ATP</name>
        <dbReference type="ChEBI" id="CHEBI:30616"/>
    </ligand>
</feature>
<protein>
    <recommendedName>
        <fullName evidence="12">DNA 3'-5' helicase</fullName>
        <ecNumber evidence="12">5.6.2.4</ecNumber>
    </recommendedName>
    <alternativeName>
        <fullName evidence="13">DNA 3'-5' helicase II</fullName>
    </alternativeName>
</protein>
<dbReference type="PROSITE" id="PS51217">
    <property type="entry name" value="UVRD_HELICASE_CTER"/>
    <property type="match status" value="1"/>
</dbReference>
<evidence type="ECO:0000256" key="10">
    <source>
        <dbReference type="ARBA" id="ARBA00023235"/>
    </source>
</evidence>
<dbReference type="GO" id="GO:0004527">
    <property type="term" value="F:exonuclease activity"/>
    <property type="evidence" value="ECO:0007669"/>
    <property type="project" value="UniProtKB-KW"/>
</dbReference>
<feature type="domain" description="UvrD-like helicase C-terminal" evidence="18">
    <location>
        <begin position="414"/>
        <end position="695"/>
    </location>
</feature>
<evidence type="ECO:0000256" key="3">
    <source>
        <dbReference type="ARBA" id="ARBA00022763"/>
    </source>
</evidence>
<dbReference type="InterPro" id="IPR011604">
    <property type="entry name" value="PDDEXK-like_dom_sf"/>
</dbReference>
<dbReference type="PANTHER" id="PTHR11070">
    <property type="entry name" value="UVRD / RECB / PCRA DNA HELICASE FAMILY MEMBER"/>
    <property type="match status" value="1"/>
</dbReference>
<evidence type="ECO:0000256" key="12">
    <source>
        <dbReference type="ARBA" id="ARBA00034808"/>
    </source>
</evidence>
<organism evidence="19 20">
    <name type="scientific">Sphingobium subterraneum</name>
    <dbReference type="NCBI Taxonomy" id="627688"/>
    <lineage>
        <taxon>Bacteria</taxon>
        <taxon>Pseudomonadati</taxon>
        <taxon>Pseudomonadota</taxon>
        <taxon>Alphaproteobacteria</taxon>
        <taxon>Sphingomonadales</taxon>
        <taxon>Sphingomonadaceae</taxon>
        <taxon>Sphingobium</taxon>
    </lineage>
</organism>
<dbReference type="InterPro" id="IPR014017">
    <property type="entry name" value="DNA_helicase_UvrD-like_C"/>
</dbReference>
<evidence type="ECO:0000256" key="8">
    <source>
        <dbReference type="ARBA" id="ARBA00023125"/>
    </source>
</evidence>
<keyword evidence="10" id="KW-0413">Isomerase</keyword>
<dbReference type="Pfam" id="PF13361">
    <property type="entry name" value="UvrD_C"/>
    <property type="match status" value="1"/>
</dbReference>
<keyword evidence="9" id="KW-0234">DNA repair</keyword>
<sequence>MSIPAINSVVASAGAGKTTRIVNDIAAEVTVRDPESIVATTFTVKAADELIERSRARLFQAGLPDKAARLLGARFGTINAICGQIVAENAIGLGRSPRAEVIPEAGVGRVFAVSADAAIERHAPVLNDLGDAMGFFEPKRAPDVERSDWRTTVRRLIELARSNGLDAEALERSADRSVESFLALLPAPSADGGDHLDADLDAAVMAALAVVPAEFSATAKSSVALLRQVNAGNRRGERLSWPDWARLSKVSCAKKDGPTLIDAMAAVCRAASRHTEHPRLREHCTQFIRTIFTCAAEALSAFQAWKSERGLLDFIDQEALALDVLRDPVMAARLGERIGRVFVDEFQDSSPLQIAIFTAIADLVDASTWVGDPKQAIYGFRNADSMLTQAAFAGVASLSSGSQDVLATSYRSREGIIRFANAAFAPALAAMGLDPAEHAFAETARSDQGFDHSPLSVWWLEGKLDLQYAALAAAIRDAIAPDSGWQVDDRRGGLRPLGAADVAILCRSRADIAKAAAALGELGVHVAVEREGLARTPHVELVMAAFRWVADPTDRLALAELARFLADDPESDAWLAAAAADDQTAALRAAVPIVPQLEALRETILSLTPADLVDAVMVLPEITRRIETWGDVATRFDDLEALRGFARGYEESCASAGAPATPSGLVLALGAEEPQRPRSLRDDAVKVMTYHGAKGLEWPCVILTGLNKVPKPRLFEPVAEADGAIDWRDPLANRWIRYWPWPYASQSKDVRLDEAALASPLGQEAADRARDEEARLLYVGVTRARDHLVFAPPAKGDLKWLEVLDGAQPGHVTLPRAEANPVQAGQDVFPARTATLTSDDTPVVRPIAGPFVRVSRPPSTRPPLNRRPSAADEGEAYAVVEKIQLGPRLALTGTPDMTRLGEAVHAIIAADRTAMPHPDRLARAQAILERWQVHQVAAQDVLGASDRLSAHLGSRWPDGRLHRETPVSARLGDQLVNGRIDLLVEHGTGLAVIDHKAFPGSRDSWEARAAGYGPQLALYAEALDKARPGSPCELYIHMPIVGALLRVTRAATNA</sequence>
<dbReference type="Gene3D" id="3.40.50.300">
    <property type="entry name" value="P-loop containing nucleotide triphosphate hydrolases"/>
    <property type="match status" value="4"/>
</dbReference>
<dbReference type="Pfam" id="PF00580">
    <property type="entry name" value="UvrD-helicase"/>
    <property type="match status" value="1"/>
</dbReference>
<evidence type="ECO:0000256" key="1">
    <source>
        <dbReference type="ARBA" id="ARBA00022722"/>
    </source>
</evidence>
<comment type="caution">
    <text evidence="19">The sequence shown here is derived from an EMBL/GenBank/DDBJ whole genome shotgun (WGS) entry which is preliminary data.</text>
</comment>
<dbReference type="EC" id="5.6.2.4" evidence="12"/>
<dbReference type="Gene3D" id="3.90.320.10">
    <property type="match status" value="1"/>
</dbReference>
<evidence type="ECO:0000259" key="17">
    <source>
        <dbReference type="PROSITE" id="PS51198"/>
    </source>
</evidence>
<evidence type="ECO:0000259" key="18">
    <source>
        <dbReference type="PROSITE" id="PS51217"/>
    </source>
</evidence>
<dbReference type="AlphaFoldDB" id="A0A841J3V2"/>
<keyword evidence="4 15" id="KW-0378">Hydrolase</keyword>
<evidence type="ECO:0000313" key="19">
    <source>
        <dbReference type="EMBL" id="MBB6122931.1"/>
    </source>
</evidence>